<sequence length="253" mass="28072">MSAFKDHFSGHASDYRTFRPTYPPELFTFLASVVPAHDLVWDCGTGNGQAAVILAEHFSRVFATDASTEQVKNATPHPNVEYAVAPAEQCPLPNARADLVTVAQALHWFDIDRFFAAVCRVCKPGGVVAVWSYDLHSVNADVDPVLDRLQSEFVGPYWPPERALVDAGYRTIPFPFTEIPAPRLEMTASWDLPTLVGYMNTWSATKRFEKANGFNPLDRLSEAFTAAWGEPATVRTVRWKLAIRVGRVGNSQS</sequence>
<dbReference type="GO" id="GO:0008757">
    <property type="term" value="F:S-adenosylmethionine-dependent methyltransferase activity"/>
    <property type="evidence" value="ECO:0007669"/>
    <property type="project" value="InterPro"/>
</dbReference>
<evidence type="ECO:0000313" key="2">
    <source>
        <dbReference type="EMBL" id="VTR95667.1"/>
    </source>
</evidence>
<organism evidence="2 3">
    <name type="scientific">Gemmata massiliana</name>
    <dbReference type="NCBI Taxonomy" id="1210884"/>
    <lineage>
        <taxon>Bacteria</taxon>
        <taxon>Pseudomonadati</taxon>
        <taxon>Planctomycetota</taxon>
        <taxon>Planctomycetia</taxon>
        <taxon>Gemmatales</taxon>
        <taxon>Gemmataceae</taxon>
        <taxon>Gemmata</taxon>
    </lineage>
</organism>
<name>A0A6P2D451_9BACT</name>
<dbReference type="Pfam" id="PF08241">
    <property type="entry name" value="Methyltransf_11"/>
    <property type="match status" value="1"/>
</dbReference>
<dbReference type="RefSeq" id="WP_162670056.1">
    <property type="nucleotide sequence ID" value="NZ_LR593886.1"/>
</dbReference>
<dbReference type="AlphaFoldDB" id="A0A6P2D451"/>
<proteinExistence type="predicted"/>
<protein>
    <recommendedName>
        <fullName evidence="1">Methyltransferase type 11 domain-containing protein</fullName>
    </recommendedName>
</protein>
<dbReference type="InterPro" id="IPR029063">
    <property type="entry name" value="SAM-dependent_MTases_sf"/>
</dbReference>
<dbReference type="Gene3D" id="3.40.50.150">
    <property type="entry name" value="Vaccinia Virus protein VP39"/>
    <property type="match status" value="1"/>
</dbReference>
<dbReference type="GO" id="GO:0032259">
    <property type="term" value="P:methylation"/>
    <property type="evidence" value="ECO:0007669"/>
    <property type="project" value="UniProtKB-KW"/>
</dbReference>
<dbReference type="KEGG" id="gms:SOIL9_20470"/>
<dbReference type="CDD" id="cd02440">
    <property type="entry name" value="AdoMet_MTases"/>
    <property type="match status" value="1"/>
</dbReference>
<evidence type="ECO:0000313" key="3">
    <source>
        <dbReference type="Proteomes" id="UP000464178"/>
    </source>
</evidence>
<dbReference type="PANTHER" id="PTHR45180:SF1">
    <property type="entry name" value="OS01G0307686 PROTEIN"/>
    <property type="match status" value="1"/>
</dbReference>
<gene>
    <name evidence="2" type="ORF">SOIL9_20470</name>
</gene>
<dbReference type="SUPFAM" id="SSF53335">
    <property type="entry name" value="S-adenosyl-L-methionine-dependent methyltransferases"/>
    <property type="match status" value="1"/>
</dbReference>
<evidence type="ECO:0000259" key="1">
    <source>
        <dbReference type="Pfam" id="PF08241"/>
    </source>
</evidence>
<feature type="domain" description="Methyltransferase type 11" evidence="1">
    <location>
        <begin position="42"/>
        <end position="129"/>
    </location>
</feature>
<dbReference type="PANTHER" id="PTHR45180">
    <property type="entry name" value="OS01G0307686 PROTEIN"/>
    <property type="match status" value="1"/>
</dbReference>
<reference evidence="2 3" key="1">
    <citation type="submission" date="2019-05" db="EMBL/GenBank/DDBJ databases">
        <authorList>
            <consortium name="Science for Life Laboratories"/>
        </authorList>
    </citation>
    <scope>NUCLEOTIDE SEQUENCE [LARGE SCALE GENOMIC DNA]</scope>
    <source>
        <strain evidence="2">Soil9</strain>
    </source>
</reference>
<keyword evidence="2" id="KW-0489">Methyltransferase</keyword>
<keyword evidence="3" id="KW-1185">Reference proteome</keyword>
<dbReference type="EMBL" id="LR593886">
    <property type="protein sequence ID" value="VTR95667.1"/>
    <property type="molecule type" value="Genomic_DNA"/>
</dbReference>
<dbReference type="Proteomes" id="UP000464178">
    <property type="component" value="Chromosome"/>
</dbReference>
<dbReference type="InterPro" id="IPR013216">
    <property type="entry name" value="Methyltransf_11"/>
</dbReference>
<accession>A0A6P2D451</accession>
<keyword evidence="2" id="KW-0808">Transferase</keyword>